<dbReference type="Gene3D" id="3.40.50.300">
    <property type="entry name" value="P-loop containing nucleotide triphosphate hydrolases"/>
    <property type="match status" value="1"/>
</dbReference>
<evidence type="ECO:0000313" key="6">
    <source>
        <dbReference type="Proteomes" id="UP001082703"/>
    </source>
</evidence>
<gene>
    <name evidence="5" type="ORF">OUY18_09140</name>
</gene>
<dbReference type="PROSITE" id="PS00662">
    <property type="entry name" value="T2SP_E"/>
    <property type="match status" value="1"/>
</dbReference>
<dbReference type="PANTHER" id="PTHR30258">
    <property type="entry name" value="TYPE II SECRETION SYSTEM PROTEIN GSPE-RELATED"/>
    <property type="match status" value="1"/>
</dbReference>
<organism evidence="5 6">
    <name type="scientific">Caproiciproducens galactitolivorans</name>
    <dbReference type="NCBI Taxonomy" id="642589"/>
    <lineage>
        <taxon>Bacteria</taxon>
        <taxon>Bacillati</taxon>
        <taxon>Bacillota</taxon>
        <taxon>Clostridia</taxon>
        <taxon>Eubacteriales</taxon>
        <taxon>Acutalibacteraceae</taxon>
        <taxon>Caproiciproducens</taxon>
    </lineage>
</organism>
<keyword evidence="6" id="KW-1185">Reference proteome</keyword>
<comment type="similarity">
    <text evidence="1">Belongs to the GSP E family.</text>
</comment>
<keyword evidence="3" id="KW-0067">ATP-binding</keyword>
<dbReference type="EMBL" id="JAPOHA010000008">
    <property type="protein sequence ID" value="MCY1714420.1"/>
    <property type="molecule type" value="Genomic_DNA"/>
</dbReference>
<comment type="caution">
    <text evidence="5">The sequence shown here is derived from an EMBL/GenBank/DDBJ whole genome shotgun (WGS) entry which is preliminary data.</text>
</comment>
<protein>
    <submittedName>
        <fullName evidence="5">GspE/PulE family protein</fullName>
    </submittedName>
</protein>
<dbReference type="Gene3D" id="3.30.450.90">
    <property type="match status" value="1"/>
</dbReference>
<dbReference type="InterPro" id="IPR001482">
    <property type="entry name" value="T2SS/T4SS_dom"/>
</dbReference>
<evidence type="ECO:0000256" key="1">
    <source>
        <dbReference type="ARBA" id="ARBA00006611"/>
    </source>
</evidence>
<dbReference type="InterPro" id="IPR027417">
    <property type="entry name" value="P-loop_NTPase"/>
</dbReference>
<dbReference type="PANTHER" id="PTHR30258:SF1">
    <property type="entry name" value="PROTEIN TRANSPORT PROTEIN HOFB HOMOLOG"/>
    <property type="match status" value="1"/>
</dbReference>
<dbReference type="InterPro" id="IPR007831">
    <property type="entry name" value="T2SS_GspE_N"/>
</dbReference>
<dbReference type="Pfam" id="PF00437">
    <property type="entry name" value="T2SSE"/>
    <property type="match status" value="1"/>
</dbReference>
<dbReference type="Proteomes" id="UP001082703">
    <property type="component" value="Unassembled WGS sequence"/>
</dbReference>
<dbReference type="SUPFAM" id="SSF52540">
    <property type="entry name" value="P-loop containing nucleoside triphosphate hydrolases"/>
    <property type="match status" value="1"/>
</dbReference>
<keyword evidence="2" id="KW-0547">Nucleotide-binding</keyword>
<evidence type="ECO:0000256" key="2">
    <source>
        <dbReference type="ARBA" id="ARBA00022741"/>
    </source>
</evidence>
<evidence type="ECO:0000256" key="3">
    <source>
        <dbReference type="ARBA" id="ARBA00022840"/>
    </source>
</evidence>
<name>A0ABT4BUE8_9FIRM</name>
<proteinExistence type="inferred from homology"/>
<dbReference type="SUPFAM" id="SSF160246">
    <property type="entry name" value="EspE N-terminal domain-like"/>
    <property type="match status" value="1"/>
</dbReference>
<dbReference type="Pfam" id="PF05157">
    <property type="entry name" value="MshEN"/>
    <property type="match status" value="1"/>
</dbReference>
<dbReference type="RefSeq" id="WP_268058471.1">
    <property type="nucleotide sequence ID" value="NZ_JAPOHA010000008.1"/>
</dbReference>
<dbReference type="Gene3D" id="3.30.300.160">
    <property type="entry name" value="Type II secretion system, protein E, N-terminal domain"/>
    <property type="match status" value="1"/>
</dbReference>
<feature type="domain" description="Bacterial type II secretion system protein E" evidence="4">
    <location>
        <begin position="375"/>
        <end position="389"/>
    </location>
</feature>
<reference evidence="5 6" key="1">
    <citation type="submission" date="2022-11" db="EMBL/GenBank/DDBJ databases">
        <authorList>
            <person name="Caiyu Z."/>
        </authorList>
    </citation>
    <scope>NUCLEOTIDE SEQUENCE [LARGE SCALE GENOMIC DNA]</scope>
    <source>
        <strain evidence="5 6">YR-4</strain>
    </source>
</reference>
<evidence type="ECO:0000313" key="5">
    <source>
        <dbReference type="EMBL" id="MCY1714420.1"/>
    </source>
</evidence>
<dbReference type="CDD" id="cd01129">
    <property type="entry name" value="PulE-GspE-like"/>
    <property type="match status" value="1"/>
</dbReference>
<accession>A0ABT4BUE8</accession>
<sequence>MKLTNLKLGQILINSGALTQEQLEEALERQKGTNVRLGRILIDNHYLTEMQIIRSLEKQLSIPYVDLSSVSVDPSLSSLVPEDLARSNLIVPIRREGSILTVAVADPLDYNGINDIGIYTKLKVSPVIAERTKLETKIRELYTTQKAFAAAKELASNQADLPLDLSETQGSDQPVIRFVNNMIEQAVLLKASDIHIEPQEKSMRIRFRVDGRLSLYMETSAELIPSVVSRIKFIGGMNIAEKRIPQDGRINYKIGGREIDMRISVLPCVFGEKVVIRITTALSFSLVKEDIGFLPENLEKFNALLKNNHGILLLTGPTGSGKSTTLYTALKEIMREDINIVTVEDPVEMIIPNITQVGVNPKAGLTFPVVLRSILRQDPDVVMIGEIRDTETAEIASSVAITGHLVLSTLHTYDAPSSIIRLVDMGVEPYMVSSSVLGVIAQRLVRTLCPHCKEEYFASDDDLELLGLEKGTPLKLYRAKGCNYCSGRGYQGRTAIHEIMPVTPAIKGCINSGKSTDEIRETAIKEGMIPLDENIKRIVMEGKTSVQEMMEIHSLQM</sequence>
<evidence type="ECO:0000259" key="4">
    <source>
        <dbReference type="PROSITE" id="PS00662"/>
    </source>
</evidence>
<dbReference type="InterPro" id="IPR037257">
    <property type="entry name" value="T2SS_E_N_sf"/>
</dbReference>